<evidence type="ECO:0000313" key="1">
    <source>
        <dbReference type="EMBL" id="CUO88976.1"/>
    </source>
</evidence>
<dbReference type="Proteomes" id="UP000595792">
    <property type="component" value="Chromosome"/>
</dbReference>
<evidence type="ECO:0000313" key="4">
    <source>
        <dbReference type="Proteomes" id="UP000595792"/>
    </source>
</evidence>
<gene>
    <name evidence="1" type="ORF">ERS852411_02336</name>
    <name evidence="2" type="ORF">I5Q84_04835</name>
</gene>
<dbReference type="Proteomes" id="UP000095746">
    <property type="component" value="Unassembled WGS sequence"/>
</dbReference>
<reference evidence="2 4" key="2">
    <citation type="submission" date="2020-11" db="EMBL/GenBank/DDBJ databases">
        <title>Closed and high quality bacterial genomes of the OMM12 community.</title>
        <authorList>
            <person name="Marbouty M."/>
            <person name="Lamy-Besnier Q."/>
            <person name="Debarbieux L."/>
            <person name="Koszul R."/>
        </authorList>
    </citation>
    <scope>NUCLEOTIDE SEQUENCE [LARGE SCALE GENOMIC DNA]</scope>
    <source>
        <strain evidence="2 4">YL31</strain>
    </source>
</reference>
<dbReference type="AlphaFoldDB" id="A0A174W1T9"/>
<dbReference type="EMBL" id="CYZT01000197">
    <property type="protein sequence ID" value="CUO88976.1"/>
    <property type="molecule type" value="Genomic_DNA"/>
</dbReference>
<evidence type="ECO:0000313" key="2">
    <source>
        <dbReference type="EMBL" id="QQR06816.1"/>
    </source>
</evidence>
<organism evidence="1 3">
    <name type="scientific">Flavonifractor plautii</name>
    <name type="common">Fusobacterium plautii</name>
    <dbReference type="NCBI Taxonomy" id="292800"/>
    <lineage>
        <taxon>Bacteria</taxon>
        <taxon>Bacillati</taxon>
        <taxon>Bacillota</taxon>
        <taxon>Clostridia</taxon>
        <taxon>Eubacteriales</taxon>
        <taxon>Oscillospiraceae</taxon>
        <taxon>Flavonifractor</taxon>
    </lineage>
</organism>
<dbReference type="RefSeq" id="WP_009260257.1">
    <property type="nucleotide sequence ID" value="NZ_BAABZG010000001.1"/>
</dbReference>
<dbReference type="OrthoDB" id="1861721at2"/>
<protein>
    <submittedName>
        <fullName evidence="1">Uncharacterized protein</fullName>
    </submittedName>
</protein>
<reference evidence="1 3" key="1">
    <citation type="submission" date="2015-09" db="EMBL/GenBank/DDBJ databases">
        <authorList>
            <consortium name="Pathogen Informatics"/>
        </authorList>
    </citation>
    <scope>NUCLEOTIDE SEQUENCE [LARGE SCALE GENOMIC DNA]</scope>
    <source>
        <strain evidence="1 3">2789STDY5608854</strain>
    </source>
</reference>
<dbReference type="KEGG" id="fpla:A4U99_04580"/>
<dbReference type="EMBL" id="CP065315">
    <property type="protein sequence ID" value="QQR06816.1"/>
    <property type="molecule type" value="Genomic_DNA"/>
</dbReference>
<accession>A0A174W1T9</accession>
<sequence length="153" mass="15754">MRNVLQQLIQLYPNDNAVVAMDSGNNSSGRLGSLLPAGPNAGLLQLVNSQGVPQEAVSICRIASVRITSASYNNAITYLPVPVPPPTGCDADCEAAIRSYLPVGTTGVAINAGGQTVANGSIIRNEFGMVVVVGPNSSDPAFVSTCKAEIINQ</sequence>
<name>A0A174W1T9_FLAPL</name>
<evidence type="ECO:0000313" key="3">
    <source>
        <dbReference type="Proteomes" id="UP000095746"/>
    </source>
</evidence>
<proteinExistence type="predicted"/>